<dbReference type="OrthoDB" id="9981717at2"/>
<gene>
    <name evidence="1" type="ORF">CP49_21345</name>
</gene>
<organism evidence="1 2">
    <name type="scientific">Bradyrhizobium valentinum</name>
    <dbReference type="NCBI Taxonomy" id="1518501"/>
    <lineage>
        <taxon>Bacteria</taxon>
        <taxon>Pseudomonadati</taxon>
        <taxon>Pseudomonadota</taxon>
        <taxon>Alphaproteobacteria</taxon>
        <taxon>Hyphomicrobiales</taxon>
        <taxon>Nitrobacteraceae</taxon>
        <taxon>Bradyrhizobium</taxon>
    </lineage>
</organism>
<evidence type="ECO:0000313" key="1">
    <source>
        <dbReference type="EMBL" id="KRR04339.1"/>
    </source>
</evidence>
<protein>
    <submittedName>
        <fullName evidence="1">Uncharacterized protein</fullName>
    </submittedName>
</protein>
<dbReference type="AlphaFoldDB" id="A0A0R3LGH4"/>
<sequence>MIDKMTKDPAQRPAEKAFLHAHKRRAVTEYEKAQEAFQKNYERLRAERLAREAAKPKEK</sequence>
<dbReference type="EMBL" id="LLXX01000126">
    <property type="protein sequence ID" value="KRR04339.1"/>
    <property type="molecule type" value="Genomic_DNA"/>
</dbReference>
<proteinExistence type="predicted"/>
<accession>A0A0R3LGH4</accession>
<dbReference type="RefSeq" id="WP_057901260.1">
    <property type="nucleotide sequence ID" value="NZ_LLXX01000126.1"/>
</dbReference>
<reference evidence="1 2" key="1">
    <citation type="submission" date="2014-03" db="EMBL/GenBank/DDBJ databases">
        <title>Bradyrhizobium valentinum sp. nov., isolated from effective nodules of Lupinus mariae-josephae, a lupine endemic of basic-lime soils in Eastern Spain.</title>
        <authorList>
            <person name="Duran D."/>
            <person name="Rey L."/>
            <person name="Navarro A."/>
            <person name="Busquets A."/>
            <person name="Imperial J."/>
            <person name="Ruiz-Argueso T."/>
        </authorList>
    </citation>
    <scope>NUCLEOTIDE SEQUENCE [LARGE SCALE GENOMIC DNA]</scope>
    <source>
        <strain evidence="1 2">LmjM3</strain>
    </source>
</reference>
<comment type="caution">
    <text evidence="1">The sequence shown here is derived from an EMBL/GenBank/DDBJ whole genome shotgun (WGS) entry which is preliminary data.</text>
</comment>
<evidence type="ECO:0000313" key="2">
    <source>
        <dbReference type="Proteomes" id="UP000051913"/>
    </source>
</evidence>
<name>A0A0R3LGH4_9BRAD</name>
<dbReference type="Proteomes" id="UP000051913">
    <property type="component" value="Unassembled WGS sequence"/>
</dbReference>
<keyword evidence="2" id="KW-1185">Reference proteome</keyword>